<dbReference type="NCBIfam" id="TIGR01752">
    <property type="entry name" value="flav_long"/>
    <property type="match status" value="1"/>
</dbReference>
<dbReference type="InterPro" id="IPR029039">
    <property type="entry name" value="Flavoprotein-like_sf"/>
</dbReference>
<keyword evidence="4 8" id="KW-0285">Flavoprotein</keyword>
<dbReference type="PROSITE" id="PS00201">
    <property type="entry name" value="FLAVODOXIN"/>
    <property type="match status" value="1"/>
</dbReference>
<evidence type="ECO:0000256" key="3">
    <source>
        <dbReference type="ARBA" id="ARBA00022448"/>
    </source>
</evidence>
<dbReference type="SUPFAM" id="SSF52218">
    <property type="entry name" value="Flavoproteins"/>
    <property type="match status" value="1"/>
</dbReference>
<dbReference type="PROSITE" id="PS50902">
    <property type="entry name" value="FLAVODOXIN_LIKE"/>
    <property type="match status" value="1"/>
</dbReference>
<evidence type="ECO:0000256" key="4">
    <source>
        <dbReference type="ARBA" id="ARBA00022630"/>
    </source>
</evidence>
<evidence type="ECO:0000256" key="7">
    <source>
        <dbReference type="ARBA" id="ARBA00023231"/>
    </source>
</evidence>
<comment type="function">
    <text evidence="8">Low-potential electron donor to a number of redox enzymes.</text>
</comment>
<evidence type="ECO:0000256" key="1">
    <source>
        <dbReference type="ARBA" id="ARBA00001917"/>
    </source>
</evidence>
<evidence type="ECO:0000313" key="11">
    <source>
        <dbReference type="Proteomes" id="UP000247973"/>
    </source>
</evidence>
<evidence type="ECO:0000256" key="6">
    <source>
        <dbReference type="ARBA" id="ARBA00022982"/>
    </source>
</evidence>
<dbReference type="PANTHER" id="PTHR42809">
    <property type="entry name" value="FLAVODOXIN 2"/>
    <property type="match status" value="1"/>
</dbReference>
<dbReference type="PIRSF" id="PIRSF038996">
    <property type="entry name" value="FldA"/>
    <property type="match status" value="1"/>
</dbReference>
<dbReference type="GO" id="GO:0010181">
    <property type="term" value="F:FMN binding"/>
    <property type="evidence" value="ECO:0007669"/>
    <property type="project" value="UniProtKB-UniRule"/>
</dbReference>
<gene>
    <name evidence="10" type="ORF">CLV62_11448</name>
</gene>
<keyword evidence="6 8" id="KW-0249">Electron transport</keyword>
<name>A0A2V3PQD9_9BACT</name>
<dbReference type="InterPro" id="IPR001226">
    <property type="entry name" value="Flavodoxin_CS"/>
</dbReference>
<protein>
    <recommendedName>
        <fullName evidence="8">Flavodoxin</fullName>
    </recommendedName>
</protein>
<dbReference type="NCBIfam" id="NF006738">
    <property type="entry name" value="PRK09267.1-4"/>
    <property type="match status" value="1"/>
</dbReference>
<dbReference type="NCBIfam" id="NF006739">
    <property type="entry name" value="PRK09267.1-5"/>
    <property type="match status" value="1"/>
</dbReference>
<comment type="similarity">
    <text evidence="2 8">Belongs to the flavodoxin family.</text>
</comment>
<dbReference type="EMBL" id="QICL01000014">
    <property type="protein sequence ID" value="PXV63331.1"/>
    <property type="molecule type" value="Genomic_DNA"/>
</dbReference>
<feature type="domain" description="Flavodoxin-like" evidence="9">
    <location>
        <begin position="4"/>
        <end position="163"/>
    </location>
</feature>
<sequence>MAKIGIYYGSTTGNTQDLAERLAKALDVASADVHDVASASADFRAYDVVLFGGSTMGMGDFQDDWESYIDDVKNADLNGKKVALFGCGDSSSYSDTFGDALGKIYEVIKNKGCEVIGRVSIEGYTFDSSEAIVDGQFVGLLIDEDNESNLTDQRVALWLEDLRKVI</sequence>
<dbReference type="AlphaFoldDB" id="A0A2V3PQD9"/>
<dbReference type="PRINTS" id="PR00369">
    <property type="entry name" value="FLAVODOXIN"/>
</dbReference>
<accession>A0A2V3PQD9</accession>
<dbReference type="RefSeq" id="WP_110310973.1">
    <property type="nucleotide sequence ID" value="NZ_QICL01000014.1"/>
</dbReference>
<dbReference type="InterPro" id="IPR001094">
    <property type="entry name" value="Flavdoxin-like"/>
</dbReference>
<evidence type="ECO:0000256" key="8">
    <source>
        <dbReference type="PIRNR" id="PIRNR038996"/>
    </source>
</evidence>
<keyword evidence="11" id="KW-1185">Reference proteome</keyword>
<comment type="cofactor">
    <cofactor evidence="1 8">
        <name>FMN</name>
        <dbReference type="ChEBI" id="CHEBI:58210"/>
    </cofactor>
</comment>
<reference evidence="10 11" key="1">
    <citation type="submission" date="2018-03" db="EMBL/GenBank/DDBJ databases">
        <title>Genomic Encyclopedia of Archaeal and Bacterial Type Strains, Phase II (KMG-II): from individual species to whole genera.</title>
        <authorList>
            <person name="Goeker M."/>
        </authorList>
    </citation>
    <scope>NUCLEOTIDE SEQUENCE [LARGE SCALE GENOMIC DNA]</scope>
    <source>
        <strain evidence="10 11">DSM 100214</strain>
    </source>
</reference>
<dbReference type="PANTHER" id="PTHR42809:SF1">
    <property type="entry name" value="FLAVODOXIN 1"/>
    <property type="match status" value="1"/>
</dbReference>
<dbReference type="GO" id="GO:0009055">
    <property type="term" value="F:electron transfer activity"/>
    <property type="evidence" value="ECO:0007669"/>
    <property type="project" value="UniProtKB-UniRule"/>
</dbReference>
<evidence type="ECO:0000256" key="5">
    <source>
        <dbReference type="ARBA" id="ARBA00022643"/>
    </source>
</evidence>
<evidence type="ECO:0000259" key="9">
    <source>
        <dbReference type="PROSITE" id="PS50902"/>
    </source>
</evidence>
<keyword evidence="7" id="KW-0535">Nitrogen fixation</keyword>
<dbReference type="Gene3D" id="3.40.50.360">
    <property type="match status" value="1"/>
</dbReference>
<dbReference type="InterPro" id="IPR050619">
    <property type="entry name" value="Flavodoxin"/>
</dbReference>
<dbReference type="Pfam" id="PF00258">
    <property type="entry name" value="Flavodoxin_1"/>
    <property type="match status" value="1"/>
</dbReference>
<comment type="caution">
    <text evidence="10">The sequence shown here is derived from an EMBL/GenBank/DDBJ whole genome shotgun (WGS) entry which is preliminary data.</text>
</comment>
<dbReference type="Proteomes" id="UP000247973">
    <property type="component" value="Unassembled WGS sequence"/>
</dbReference>
<keyword evidence="5 8" id="KW-0288">FMN</keyword>
<dbReference type="InterPro" id="IPR008254">
    <property type="entry name" value="Flavodoxin/NO_synth"/>
</dbReference>
<organism evidence="10 11">
    <name type="scientific">Dysgonomonas alginatilytica</name>
    <dbReference type="NCBI Taxonomy" id="1605892"/>
    <lineage>
        <taxon>Bacteria</taxon>
        <taxon>Pseudomonadati</taxon>
        <taxon>Bacteroidota</taxon>
        <taxon>Bacteroidia</taxon>
        <taxon>Bacteroidales</taxon>
        <taxon>Dysgonomonadaceae</taxon>
        <taxon>Dysgonomonas</taxon>
    </lineage>
</organism>
<dbReference type="OrthoDB" id="9790745at2"/>
<dbReference type="InterPro" id="IPR010086">
    <property type="entry name" value="Flavodoxin_lc"/>
</dbReference>
<evidence type="ECO:0000313" key="10">
    <source>
        <dbReference type="EMBL" id="PXV63331.1"/>
    </source>
</evidence>
<evidence type="ECO:0000256" key="2">
    <source>
        <dbReference type="ARBA" id="ARBA00005267"/>
    </source>
</evidence>
<keyword evidence="3 8" id="KW-0813">Transport</keyword>
<proteinExistence type="inferred from homology"/>